<dbReference type="Proteomes" id="UP000094527">
    <property type="component" value="Unassembled WGS sequence"/>
</dbReference>
<feature type="compositionally biased region" description="Low complexity" evidence="1">
    <location>
        <begin position="689"/>
        <end position="710"/>
    </location>
</feature>
<feature type="compositionally biased region" description="Low complexity" evidence="1">
    <location>
        <begin position="206"/>
        <end position="235"/>
    </location>
</feature>
<dbReference type="AlphaFoldDB" id="A0A1D2MRX4"/>
<evidence type="ECO:0000313" key="3">
    <source>
        <dbReference type="Proteomes" id="UP000094527"/>
    </source>
</evidence>
<feature type="compositionally biased region" description="Low complexity" evidence="1">
    <location>
        <begin position="274"/>
        <end position="284"/>
    </location>
</feature>
<gene>
    <name evidence="2" type="ORF">Ocin01_10928</name>
</gene>
<dbReference type="OMA" id="SDPTQYH"/>
<proteinExistence type="predicted"/>
<feature type="compositionally biased region" description="Gly residues" evidence="1">
    <location>
        <begin position="381"/>
        <end position="406"/>
    </location>
</feature>
<feature type="compositionally biased region" description="Polar residues" evidence="1">
    <location>
        <begin position="512"/>
        <end position="536"/>
    </location>
</feature>
<feature type="region of interest" description="Disordered" evidence="1">
    <location>
        <begin position="507"/>
        <end position="537"/>
    </location>
</feature>
<comment type="caution">
    <text evidence="2">The sequence shown here is derived from an EMBL/GenBank/DDBJ whole genome shotgun (WGS) entry which is preliminary data.</text>
</comment>
<feature type="region of interest" description="Disordered" evidence="1">
    <location>
        <begin position="361"/>
        <end position="409"/>
    </location>
</feature>
<keyword evidence="3" id="KW-1185">Reference proteome</keyword>
<sequence>MMQNLDINQDKWSKLLQAEAAHATRSEAEATEESEIPEHVLEDSDTISIGVAKIAAKVARHEDRLAANSMRTRPAVRFDPHTTVTAASDSEQSEDGELSPETAATKTIGSEFLGIPRPDGRRHSIATGLMPIPSAQLLNAAAGGYGGSSLSTCRSSSSLNVSEMVSSPTTRTVGRTVIRRESLPSGNLLAGRALPSKTILHLQKLSSKGESSSGEVSPAESTTAVASTSAGGTTEIGSPIADIPPSPARLAERSSCSSSTTDEILDFTFSLPEPGSRSSGSPRRSTLEATDVDELCPGTSILSMSPNVAHFTLQQSIEIEDQRRHLIRQQTCPVVSIYGEGTGKFDRPRFLSAAAAVSPTQVASSSIISQHRGKNKSPETGSGGSSGGEEGAVGGAPMGHGRGSGGSSSEAIMACGVISEEGDRASGGSSAEASPLEIFVQQFPPGADDNDGEAPRRTSSTGNLDSDQNCDPELGCCCTSSSSENCLLMKSYQSSFTNYQDHSENVEMSRAEVSSVSAPGNNLQDSSTQEPSSSCNLVGESNFREKTHFHEIQQSGKCYRGVGEGSSCFNDNHDVDADEHGLKDEASKDQLNRNVTDIVNTQGMTRTQPPSTFTTGELGAEKNSVGSSPTQDISTQTESLLEKENSEPGPDLGLEEDILPQHLVPDGATSSECGSTAVEISHTATNTMSTSRGTSTNSASSSSSGSSSANMNRLATLLMWKNNRLWKSLTEEDQEENPCISDLDLEENLSPTSFYDRWNVRLTTTQPTHQGIVGARLQIRRGSAPTTTPTLACRGAQDRRSDPTQYHSSYIHCFEKNNNPGDLVGGSAYAKHAQLRRGSVPVDLMRQTMLRPILTSSNSNKSQIPKTGRRGSLPTDTTVSGEASFAYKWMHVFPYSEDDSVISMKRRSSGGPELFAAAQQKMSSTVTNVRTWKAQILIEQMSSSAAAATSACGFWPGRRRGSLPVDVYIASSGSCSSESESSAGDTSDT</sequence>
<feature type="region of interest" description="Disordered" evidence="1">
    <location>
        <begin position="684"/>
        <end position="710"/>
    </location>
</feature>
<protein>
    <submittedName>
        <fullName evidence="2">Uncharacterized protein</fullName>
    </submittedName>
</protein>
<feature type="compositionally biased region" description="Polar residues" evidence="1">
    <location>
        <begin position="598"/>
        <end position="615"/>
    </location>
</feature>
<organism evidence="2 3">
    <name type="scientific">Orchesella cincta</name>
    <name type="common">Springtail</name>
    <name type="synonym">Podura cincta</name>
    <dbReference type="NCBI Taxonomy" id="48709"/>
    <lineage>
        <taxon>Eukaryota</taxon>
        <taxon>Metazoa</taxon>
        <taxon>Ecdysozoa</taxon>
        <taxon>Arthropoda</taxon>
        <taxon>Hexapoda</taxon>
        <taxon>Collembola</taxon>
        <taxon>Entomobryomorpha</taxon>
        <taxon>Entomobryoidea</taxon>
        <taxon>Orchesellidae</taxon>
        <taxon>Orchesellinae</taxon>
        <taxon>Orchesella</taxon>
    </lineage>
</organism>
<reference evidence="2 3" key="1">
    <citation type="journal article" date="2016" name="Genome Biol. Evol.">
        <title>Gene Family Evolution Reflects Adaptation to Soil Environmental Stressors in the Genome of the Collembolan Orchesella cincta.</title>
        <authorList>
            <person name="Faddeeva-Vakhrusheva A."/>
            <person name="Derks M.F."/>
            <person name="Anvar S.Y."/>
            <person name="Agamennone V."/>
            <person name="Suring W."/>
            <person name="Smit S."/>
            <person name="van Straalen N.M."/>
            <person name="Roelofs D."/>
        </authorList>
    </citation>
    <scope>NUCLEOTIDE SEQUENCE [LARGE SCALE GENOMIC DNA]</scope>
    <source>
        <tissue evidence="2">Mixed pool</tissue>
    </source>
</reference>
<feature type="compositionally biased region" description="Polar residues" evidence="1">
    <location>
        <begin position="457"/>
        <end position="467"/>
    </location>
</feature>
<feature type="compositionally biased region" description="Polar residues" evidence="1">
    <location>
        <begin position="624"/>
        <end position="639"/>
    </location>
</feature>
<feature type="region of interest" description="Disordered" evidence="1">
    <location>
        <begin position="70"/>
        <end position="105"/>
    </location>
</feature>
<accession>A0A1D2MRX4</accession>
<evidence type="ECO:0000313" key="2">
    <source>
        <dbReference type="EMBL" id="ODM95756.1"/>
    </source>
</evidence>
<feature type="region of interest" description="Disordered" evidence="1">
    <location>
        <begin position="205"/>
        <end position="289"/>
    </location>
</feature>
<feature type="region of interest" description="Disordered" evidence="1">
    <location>
        <begin position="442"/>
        <end position="467"/>
    </location>
</feature>
<feature type="region of interest" description="Disordered" evidence="1">
    <location>
        <begin position="598"/>
        <end position="655"/>
    </location>
</feature>
<feature type="region of interest" description="Disordered" evidence="1">
    <location>
        <begin position="855"/>
        <end position="877"/>
    </location>
</feature>
<evidence type="ECO:0000256" key="1">
    <source>
        <dbReference type="SAM" id="MobiDB-lite"/>
    </source>
</evidence>
<name>A0A1D2MRX4_ORCCI</name>
<dbReference type="EMBL" id="LJIJ01000625">
    <property type="protein sequence ID" value="ODM95756.1"/>
    <property type="molecule type" value="Genomic_DNA"/>
</dbReference>
<feature type="compositionally biased region" description="Polar residues" evidence="1">
    <location>
        <begin position="855"/>
        <end position="865"/>
    </location>
</feature>